<reference evidence="3 4" key="1">
    <citation type="submission" date="2018-08" db="EMBL/GenBank/DDBJ databases">
        <title>A genome reference for cultivated species of the human gut microbiota.</title>
        <authorList>
            <person name="Zou Y."/>
            <person name="Xue W."/>
            <person name="Luo G."/>
        </authorList>
    </citation>
    <scope>NUCLEOTIDE SEQUENCE [LARGE SCALE GENOMIC DNA]</scope>
    <source>
        <strain evidence="3 4">TM09-12</strain>
    </source>
</reference>
<dbReference type="AlphaFoldDB" id="A0A374NY49"/>
<dbReference type="Pfam" id="PF00557">
    <property type="entry name" value="Peptidase_M24"/>
    <property type="match status" value="1"/>
</dbReference>
<dbReference type="InterPro" id="IPR050659">
    <property type="entry name" value="Peptidase_M24B"/>
</dbReference>
<gene>
    <name evidence="3" type="ORF">DXD79_29630</name>
</gene>
<dbReference type="Proteomes" id="UP000263014">
    <property type="component" value="Unassembled WGS sequence"/>
</dbReference>
<proteinExistence type="predicted"/>
<keyword evidence="3" id="KW-0378">Hydrolase</keyword>
<accession>A0A374NY49</accession>
<protein>
    <submittedName>
        <fullName evidence="3">Aminopeptidase P family protein</fullName>
    </submittedName>
</protein>
<keyword evidence="3" id="KW-0645">Protease</keyword>
<dbReference type="EMBL" id="QSON01000024">
    <property type="protein sequence ID" value="RGI96374.1"/>
    <property type="molecule type" value="Genomic_DNA"/>
</dbReference>
<dbReference type="Gene3D" id="3.40.350.10">
    <property type="entry name" value="Creatinase/prolidase N-terminal domain"/>
    <property type="match status" value="1"/>
</dbReference>
<comment type="caution">
    <text evidence="3">The sequence shown here is derived from an EMBL/GenBank/DDBJ whole genome shotgun (WGS) entry which is preliminary data.</text>
</comment>
<dbReference type="PANTHER" id="PTHR46112">
    <property type="entry name" value="AMINOPEPTIDASE"/>
    <property type="match status" value="1"/>
</dbReference>
<evidence type="ECO:0000313" key="4">
    <source>
        <dbReference type="Proteomes" id="UP000263014"/>
    </source>
</evidence>
<feature type="domain" description="Peptidase M24" evidence="1">
    <location>
        <begin position="118"/>
        <end position="321"/>
    </location>
</feature>
<evidence type="ECO:0000259" key="2">
    <source>
        <dbReference type="Pfam" id="PF01321"/>
    </source>
</evidence>
<keyword evidence="3" id="KW-0031">Aminopeptidase</keyword>
<dbReference type="GO" id="GO:0008235">
    <property type="term" value="F:metalloexopeptidase activity"/>
    <property type="evidence" value="ECO:0007669"/>
    <property type="project" value="UniProtKB-ARBA"/>
</dbReference>
<dbReference type="PANTHER" id="PTHR46112:SF3">
    <property type="entry name" value="AMINOPEPTIDASE YPDF"/>
    <property type="match status" value="1"/>
</dbReference>
<dbReference type="GO" id="GO:0004177">
    <property type="term" value="F:aminopeptidase activity"/>
    <property type="evidence" value="ECO:0007669"/>
    <property type="project" value="UniProtKB-KW"/>
</dbReference>
<dbReference type="SUPFAM" id="SSF53092">
    <property type="entry name" value="Creatinase/prolidase N-terminal domain"/>
    <property type="match status" value="1"/>
</dbReference>
<dbReference type="SUPFAM" id="SSF55920">
    <property type="entry name" value="Creatinase/aminopeptidase"/>
    <property type="match status" value="1"/>
</dbReference>
<dbReference type="CDD" id="cd01092">
    <property type="entry name" value="APP-like"/>
    <property type="match status" value="1"/>
</dbReference>
<dbReference type="InterPro" id="IPR036005">
    <property type="entry name" value="Creatinase/aminopeptidase-like"/>
</dbReference>
<dbReference type="InterPro" id="IPR029149">
    <property type="entry name" value="Creatin/AminoP/Spt16_N"/>
</dbReference>
<evidence type="ECO:0000259" key="1">
    <source>
        <dbReference type="Pfam" id="PF00557"/>
    </source>
</evidence>
<dbReference type="Gene3D" id="3.90.230.10">
    <property type="entry name" value="Creatinase/methionine aminopeptidase superfamily"/>
    <property type="match status" value="1"/>
</dbReference>
<dbReference type="Pfam" id="PF01321">
    <property type="entry name" value="Creatinase_N"/>
    <property type="match status" value="1"/>
</dbReference>
<organism evidence="3 4">
    <name type="scientific">Hungatella hathewayi</name>
    <dbReference type="NCBI Taxonomy" id="154046"/>
    <lineage>
        <taxon>Bacteria</taxon>
        <taxon>Bacillati</taxon>
        <taxon>Bacillota</taxon>
        <taxon>Clostridia</taxon>
        <taxon>Lachnospirales</taxon>
        <taxon>Lachnospiraceae</taxon>
        <taxon>Hungatella</taxon>
    </lineage>
</organism>
<dbReference type="InterPro" id="IPR000587">
    <property type="entry name" value="Creatinase_N"/>
</dbReference>
<feature type="domain" description="Creatinase N-terminal" evidence="2">
    <location>
        <begin position="1"/>
        <end position="110"/>
    </location>
</feature>
<name>A0A374NY49_9FIRM</name>
<evidence type="ECO:0000313" key="3">
    <source>
        <dbReference type="EMBL" id="RGI96374.1"/>
    </source>
</evidence>
<dbReference type="InterPro" id="IPR000994">
    <property type="entry name" value="Pept_M24"/>
</dbReference>
<dbReference type="InterPro" id="IPR001714">
    <property type="entry name" value="Pept_M24_MAP"/>
</dbReference>
<dbReference type="PRINTS" id="PR00599">
    <property type="entry name" value="MAPEPTIDASE"/>
</dbReference>
<sequence>MLITDRFNRRYLSGFTGSAGMLYVSEKRQVVLTDSRYEEQVKRECCDFDGFCVRDRDYVVACSRMMEEDGAKRVGFEDETILLKEYLDYENRGIQEELIGLGKSVNVLRALKETWEIERIRKAEEIGDQAFAHILDILRPGITEREIAIELDYTMLRLGAERLSFDTIAASGLNSALPHAQPTDKKIESGDFVTMDFGCVYQGYCSDMTRTVVIGHASAIQKAVYDTVLRAQEAALAVAGPGRPASEADTAARTVIADAGYGEFFGHALGHSLGLFMHEEPGYGPTCHTIVEPTMLMTVEPGIYIPGFGGVRIEDLIVITENGYENLTHSDKRLIEL</sequence>